<evidence type="ECO:0000313" key="3">
    <source>
        <dbReference type="EMBL" id="CAJ2510792.1"/>
    </source>
</evidence>
<feature type="domain" description="DUF7580" evidence="2">
    <location>
        <begin position="293"/>
        <end position="434"/>
    </location>
</feature>
<proteinExistence type="predicted"/>
<keyword evidence="1" id="KW-0732">Signal</keyword>
<accession>A0AAI8VTH2</accession>
<dbReference type="PANTHER" id="PTHR35186:SF4">
    <property type="entry name" value="PRION-INHIBITION AND PROPAGATION HELO DOMAIN-CONTAINING PROTEIN"/>
    <property type="match status" value="1"/>
</dbReference>
<dbReference type="AlphaFoldDB" id="A0AAI8VTH2"/>
<feature type="signal peptide" evidence="1">
    <location>
        <begin position="1"/>
        <end position="20"/>
    </location>
</feature>
<evidence type="ECO:0000256" key="1">
    <source>
        <dbReference type="SAM" id="SignalP"/>
    </source>
</evidence>
<sequence>MSGFEVVGVVLGALPLIVTALEHYSEGINTIMKLRRYKSEVDGIGRQLRQQQAIFINCCERLLDGVVTAEQAETLIRRPGEGSWSSKETKRLIKVRLGSDLEDFLSTIEDTRKKLITIQRKLDLGPNGELVAEDDDEQLASQFNFRVALSSERSDAGLGPTTTGWKEMILRVYEQETYLTEPEQPSRRPTLAKPRKSVRFSIVAKSQDQPHMVAHTEDLSSASFGLRGAVASVALDNAIAMGLPSLISRFSSGLPQVVDICRTLADAQSQPTVECYGYLTDTLVQSRRFDVLFVRQNDRTVYDRPYLAKRLPEDTVNTSTQVTAAGHTPTVQNPTVFYLGILLIELLLGDTLDNIRTANNWKVDPNVPELERDFDTAQKLLPRVMEKGEANYHTAVKRCVNCMFESENAGDLEDAAFRQEVYEKVVGPLEEGLQLTQM</sequence>
<gene>
    <name evidence="3" type="ORF">KHLLAP_LOCUS11260</name>
</gene>
<dbReference type="PANTHER" id="PTHR35186">
    <property type="entry name" value="ANK_REP_REGION DOMAIN-CONTAINING PROTEIN"/>
    <property type="match status" value="1"/>
</dbReference>
<reference evidence="3" key="1">
    <citation type="submission" date="2023-10" db="EMBL/GenBank/DDBJ databases">
        <authorList>
            <person name="Hackl T."/>
        </authorList>
    </citation>
    <scope>NUCLEOTIDE SEQUENCE</scope>
</reference>
<dbReference type="Proteomes" id="UP001295740">
    <property type="component" value="Unassembled WGS sequence"/>
</dbReference>
<feature type="chain" id="PRO_5042588895" evidence="1">
    <location>
        <begin position="21"/>
        <end position="438"/>
    </location>
</feature>
<organism evidence="3 4">
    <name type="scientific">Anthostomella pinea</name>
    <dbReference type="NCBI Taxonomy" id="933095"/>
    <lineage>
        <taxon>Eukaryota</taxon>
        <taxon>Fungi</taxon>
        <taxon>Dikarya</taxon>
        <taxon>Ascomycota</taxon>
        <taxon>Pezizomycotina</taxon>
        <taxon>Sordariomycetes</taxon>
        <taxon>Xylariomycetidae</taxon>
        <taxon>Xylariales</taxon>
        <taxon>Xylariaceae</taxon>
        <taxon>Anthostomella</taxon>
    </lineage>
</organism>
<dbReference type="EMBL" id="CAUWAG010000018">
    <property type="protein sequence ID" value="CAJ2510792.1"/>
    <property type="molecule type" value="Genomic_DNA"/>
</dbReference>
<evidence type="ECO:0000313" key="4">
    <source>
        <dbReference type="Proteomes" id="UP001295740"/>
    </source>
</evidence>
<keyword evidence="4" id="KW-1185">Reference proteome</keyword>
<evidence type="ECO:0000259" key="2">
    <source>
        <dbReference type="Pfam" id="PF24476"/>
    </source>
</evidence>
<dbReference type="InterPro" id="IPR056002">
    <property type="entry name" value="DUF7580"/>
</dbReference>
<comment type="caution">
    <text evidence="3">The sequence shown here is derived from an EMBL/GenBank/DDBJ whole genome shotgun (WGS) entry which is preliminary data.</text>
</comment>
<name>A0AAI8VTH2_9PEZI</name>
<dbReference type="Pfam" id="PF24476">
    <property type="entry name" value="DUF7580"/>
    <property type="match status" value="1"/>
</dbReference>
<protein>
    <submittedName>
        <fullName evidence="3">Uu.00g064170.m01.CDS01</fullName>
    </submittedName>
</protein>